<evidence type="ECO:0000256" key="1">
    <source>
        <dbReference type="ARBA" id="ARBA00022741"/>
    </source>
</evidence>
<dbReference type="Proteomes" id="UP000030694">
    <property type="component" value="Unassembled WGS sequence"/>
</dbReference>
<dbReference type="PROSITE" id="PS51710">
    <property type="entry name" value="G_OBG"/>
    <property type="match status" value="1"/>
</dbReference>
<dbReference type="FunFam" id="1.10.150.300:FF:000001">
    <property type="entry name" value="Ribosome-binding ATPase YchF"/>
    <property type="match status" value="1"/>
</dbReference>
<evidence type="ECO:0000313" key="7">
    <source>
        <dbReference type="Proteomes" id="UP000030694"/>
    </source>
</evidence>
<comment type="similarity">
    <text evidence="3">Belongs to the TRAFAC class OBG-HflX-like GTPase superfamily. OBG GTPase family. YchF/OLA1 subfamily.</text>
</comment>
<protein>
    <recommendedName>
        <fullName evidence="3">Obg-like ATPase 1</fullName>
    </recommendedName>
</protein>
<organism evidence="6 7">
    <name type="scientific">Plasmodium falciparum (isolate Camp / Malaysia)</name>
    <dbReference type="NCBI Taxonomy" id="5835"/>
    <lineage>
        <taxon>Eukaryota</taxon>
        <taxon>Sar</taxon>
        <taxon>Alveolata</taxon>
        <taxon>Apicomplexa</taxon>
        <taxon>Aconoidasida</taxon>
        <taxon>Haemosporida</taxon>
        <taxon>Plasmodiidae</taxon>
        <taxon>Plasmodium</taxon>
        <taxon>Plasmodium (Laverania)</taxon>
    </lineage>
</organism>
<name>A0A024X3F3_PLAFC</name>
<dbReference type="InterPro" id="IPR023192">
    <property type="entry name" value="TGS-like_dom_sf"/>
</dbReference>
<accession>A0A024X3F3</accession>
<dbReference type="InterPro" id="IPR004095">
    <property type="entry name" value="TGS"/>
</dbReference>
<dbReference type="CDD" id="cd04867">
    <property type="entry name" value="TGS_YchF_OLA1"/>
    <property type="match status" value="1"/>
</dbReference>
<dbReference type="InterPro" id="IPR012675">
    <property type="entry name" value="Beta-grasp_dom_sf"/>
</dbReference>
<dbReference type="Gene3D" id="1.10.150.300">
    <property type="entry name" value="TGS-like domain"/>
    <property type="match status" value="1"/>
</dbReference>
<dbReference type="Pfam" id="PF01926">
    <property type="entry name" value="MMR_HSR1"/>
    <property type="match status" value="1"/>
</dbReference>
<dbReference type="Gene3D" id="3.10.20.30">
    <property type="match status" value="1"/>
</dbReference>
<comment type="function">
    <text evidence="3">Hydrolyzes ATP, and can also hydrolyze GTP with lower efficiency. Has lower affinity for GTP.</text>
</comment>
<dbReference type="InterPro" id="IPR013029">
    <property type="entry name" value="YchF_C"/>
</dbReference>
<keyword evidence="3" id="KW-0378">Hydrolase</keyword>
<reference evidence="6 7" key="2">
    <citation type="submission" date="2013-02" db="EMBL/GenBank/DDBJ databases">
        <title>The Genome Sequence of Plasmodium falciparum CAMP/Malaysia.</title>
        <authorList>
            <consortium name="The Broad Institute Genome Sequencing Platform"/>
            <consortium name="The Broad Institute Genome Sequencing Center for Infectious Disease"/>
            <person name="Neafsey D."/>
            <person name="Cheeseman I."/>
            <person name="Volkman S."/>
            <person name="Adams J."/>
            <person name="Walker B."/>
            <person name="Young S.K."/>
            <person name="Zeng Q."/>
            <person name="Gargeya S."/>
            <person name="Fitzgerald M."/>
            <person name="Haas B."/>
            <person name="Abouelleil A."/>
            <person name="Alvarado L."/>
            <person name="Arachchi H.M."/>
            <person name="Berlin A.M."/>
            <person name="Chapman S.B."/>
            <person name="Dewar J."/>
            <person name="Goldberg J."/>
            <person name="Griggs A."/>
            <person name="Gujja S."/>
            <person name="Hansen M."/>
            <person name="Howarth C."/>
            <person name="Imamovic A."/>
            <person name="Larimer J."/>
            <person name="McCowan C."/>
            <person name="Murphy C."/>
            <person name="Neiman D."/>
            <person name="Pearson M."/>
            <person name="Priest M."/>
            <person name="Roberts A."/>
            <person name="Saif S."/>
            <person name="Shea T."/>
            <person name="Sisk P."/>
            <person name="Sykes S."/>
            <person name="Wortman J."/>
            <person name="Nusbaum C."/>
            <person name="Birren B."/>
        </authorList>
    </citation>
    <scope>NUCLEOTIDE SEQUENCE [LARGE SCALE GENOMIC DNA]</scope>
    <source>
        <strain evidence="6 7">CAMP/Malaysia</strain>
    </source>
</reference>
<feature type="binding site" evidence="3">
    <location>
        <position position="229"/>
    </location>
    <ligand>
        <name>ATP</name>
        <dbReference type="ChEBI" id="CHEBI:30616"/>
    </ligand>
</feature>
<dbReference type="PROSITE" id="PS51880">
    <property type="entry name" value="TGS"/>
    <property type="match status" value="1"/>
</dbReference>
<dbReference type="OrthoDB" id="424823at2759"/>
<dbReference type="InterPro" id="IPR041706">
    <property type="entry name" value="YchF_N"/>
</dbReference>
<dbReference type="PRINTS" id="PR00326">
    <property type="entry name" value="GTP1OBG"/>
</dbReference>
<dbReference type="GO" id="GO:0005737">
    <property type="term" value="C:cytoplasm"/>
    <property type="evidence" value="ECO:0007669"/>
    <property type="project" value="UniProtKB-SubCell"/>
</dbReference>
<dbReference type="PIRSF" id="PIRSF006641">
    <property type="entry name" value="CHP00092"/>
    <property type="match status" value="1"/>
</dbReference>
<evidence type="ECO:0000313" key="6">
    <source>
        <dbReference type="EMBL" id="ETW60067.1"/>
    </source>
</evidence>
<reference evidence="6 7" key="1">
    <citation type="submission" date="2013-02" db="EMBL/GenBank/DDBJ databases">
        <title>The Genome Annotation of Plasmodium falciparum CAMP/Malaysia.</title>
        <authorList>
            <consortium name="The Broad Institute Genome Sequencing Platform"/>
            <consortium name="The Broad Institute Genome Sequencing Center for Infectious Disease"/>
            <person name="Neafsey D."/>
            <person name="Hoffman S."/>
            <person name="Volkman S."/>
            <person name="Rosenthal P."/>
            <person name="Walker B."/>
            <person name="Young S.K."/>
            <person name="Zeng Q."/>
            <person name="Gargeya S."/>
            <person name="Fitzgerald M."/>
            <person name="Haas B."/>
            <person name="Abouelleil A."/>
            <person name="Allen A.W."/>
            <person name="Alvarado L."/>
            <person name="Arachchi H.M."/>
            <person name="Berlin A.M."/>
            <person name="Chapman S.B."/>
            <person name="Gainer-Dewar J."/>
            <person name="Goldberg J."/>
            <person name="Griggs A."/>
            <person name="Gujja S."/>
            <person name="Hansen M."/>
            <person name="Howarth C."/>
            <person name="Imamovic A."/>
            <person name="Ireland A."/>
            <person name="Larimer J."/>
            <person name="McCowan C."/>
            <person name="Murphy C."/>
            <person name="Pearson M."/>
            <person name="Poon T.W."/>
            <person name="Priest M."/>
            <person name="Roberts A."/>
            <person name="Saif S."/>
            <person name="Shea T."/>
            <person name="Sisk P."/>
            <person name="Sykes S."/>
            <person name="Wortman J."/>
            <person name="Nusbaum C."/>
            <person name="Birren B."/>
        </authorList>
    </citation>
    <scope>NUCLEOTIDE SEQUENCE [LARGE SCALE GENOMIC DNA]</scope>
    <source>
        <strain evidence="6 7">CAMP/Malaysia</strain>
    </source>
</reference>
<dbReference type="InterPro" id="IPR004396">
    <property type="entry name" value="ATPase_YchF/OLA1"/>
</dbReference>
<dbReference type="GO" id="GO:0005525">
    <property type="term" value="F:GTP binding"/>
    <property type="evidence" value="ECO:0007669"/>
    <property type="project" value="InterPro"/>
</dbReference>
<dbReference type="Pfam" id="PF06071">
    <property type="entry name" value="YchF-GTPase_C"/>
    <property type="match status" value="1"/>
</dbReference>
<feature type="domain" description="OBG-type G" evidence="4">
    <location>
        <begin position="22"/>
        <end position="280"/>
    </location>
</feature>
<dbReference type="SMR" id="A0A024X3F3"/>
<dbReference type="InterPro" id="IPR027417">
    <property type="entry name" value="P-loop_NTPase"/>
</dbReference>
<dbReference type="GO" id="GO:0016887">
    <property type="term" value="F:ATP hydrolysis activity"/>
    <property type="evidence" value="ECO:0007669"/>
    <property type="project" value="UniProtKB-UniRule"/>
</dbReference>
<sequence length="393" mass="45164">MAPKKKEEEPPKLLLGRPKNTLKMGLVGLPNVGKSTTFNVLTKLNIPAENYPFCTIDPHEAKVTVEDERFEWLVKHFNPKSNVHAYLSIFDIAGLVKNAHLGEGLGNNFLSNIAAVDGIYHVVRAFENEDIIHTEGNINPVRDLEIINSELIYKDISHCEKNLEEVTKVLNRNKKDKVKQNEHDVLTSVLNYLKEHKWIKDGTWKSNEIEVLNEYNFLTAKPVVYLVNMSEADFIRQKNKYLAKIYNWVQEKNKGTIIPYSAEVEQKILSMDEEEKKQYFETNNIKQSMLNKIIKTGYYEINLIHFFTCGHDEVKCWTIRKGTKAPQAAGVIHTDFEKGFICAEVYKYTDLVEYKSEGEVKANGKYLQKGKDYVVEDGDIIFFKFNVSSGGKK</sequence>
<dbReference type="GO" id="GO:0043023">
    <property type="term" value="F:ribosomal large subunit binding"/>
    <property type="evidence" value="ECO:0007669"/>
    <property type="project" value="UniProtKB-UniRule"/>
</dbReference>
<evidence type="ECO:0000256" key="2">
    <source>
        <dbReference type="ARBA" id="ARBA00022840"/>
    </source>
</evidence>
<keyword evidence="3" id="KW-0963">Cytoplasm</keyword>
<proteinExistence type="inferred from homology"/>
<dbReference type="OMA" id="VLRCFDN"/>
<keyword evidence="2 3" id="KW-0067">ATP-binding</keyword>
<dbReference type="InterPro" id="IPR031167">
    <property type="entry name" value="G_OBG"/>
</dbReference>
<dbReference type="HAMAP" id="MF_00944">
    <property type="entry name" value="YchF_OLA1_ATPase"/>
    <property type="match status" value="1"/>
</dbReference>
<dbReference type="SUPFAM" id="SSF52540">
    <property type="entry name" value="P-loop containing nucleoside triphosphate hydrolases"/>
    <property type="match status" value="1"/>
</dbReference>
<comment type="subunit">
    <text evidence="3">Monomer.</text>
</comment>
<dbReference type="AlphaFoldDB" id="A0A024X3F3"/>
<dbReference type="FunFam" id="3.10.20.30:FF:000001">
    <property type="entry name" value="Ribosome-binding ATPase YchF"/>
    <property type="match status" value="1"/>
</dbReference>
<keyword evidence="1 3" id="KW-0547">Nucleotide-binding</keyword>
<comment type="subcellular location">
    <subcellularLocation>
        <location evidence="3">Cytoplasm</location>
    </subcellularLocation>
</comment>
<dbReference type="SUPFAM" id="SSF81271">
    <property type="entry name" value="TGS-like"/>
    <property type="match status" value="1"/>
</dbReference>
<dbReference type="CDD" id="cd01900">
    <property type="entry name" value="YchF"/>
    <property type="match status" value="1"/>
</dbReference>
<evidence type="ECO:0000259" key="4">
    <source>
        <dbReference type="PROSITE" id="PS51710"/>
    </source>
</evidence>
<dbReference type="GO" id="GO:0005524">
    <property type="term" value="F:ATP binding"/>
    <property type="evidence" value="ECO:0007669"/>
    <property type="project" value="UniProtKB-UniRule"/>
</dbReference>
<dbReference type="PANTHER" id="PTHR23305:SF11">
    <property type="entry name" value="OBG-LIKE ATPASE 1"/>
    <property type="match status" value="1"/>
</dbReference>
<gene>
    <name evidence="6" type="ORF">PFMC_04056</name>
</gene>
<feature type="binding site" evidence="3">
    <location>
        <begin position="31"/>
        <end position="36"/>
    </location>
    <ligand>
        <name>ATP</name>
        <dbReference type="ChEBI" id="CHEBI:30616"/>
    </ligand>
</feature>
<dbReference type="InterPro" id="IPR012676">
    <property type="entry name" value="TGS-like"/>
</dbReference>
<dbReference type="EMBL" id="KI927535">
    <property type="protein sequence ID" value="ETW60067.1"/>
    <property type="molecule type" value="Genomic_DNA"/>
</dbReference>
<evidence type="ECO:0000256" key="3">
    <source>
        <dbReference type="HAMAP-Rule" id="MF_03167"/>
    </source>
</evidence>
<dbReference type="Gene3D" id="3.40.50.300">
    <property type="entry name" value="P-loop containing nucleotide triphosphate hydrolases"/>
    <property type="match status" value="1"/>
</dbReference>
<feature type="domain" description="TGS" evidence="5">
    <location>
        <begin position="302"/>
        <end position="385"/>
    </location>
</feature>
<dbReference type="PANTHER" id="PTHR23305">
    <property type="entry name" value="OBG GTPASE FAMILY"/>
    <property type="match status" value="1"/>
</dbReference>
<evidence type="ECO:0000259" key="5">
    <source>
        <dbReference type="PROSITE" id="PS51880"/>
    </source>
</evidence>
<dbReference type="InterPro" id="IPR006073">
    <property type="entry name" value="GTP-bd"/>
</dbReference>
<dbReference type="NCBIfam" id="TIGR00092">
    <property type="entry name" value="redox-regulated ATPase YchF"/>
    <property type="match status" value="1"/>
</dbReference>